<feature type="transmembrane region" description="Helical" evidence="2">
    <location>
        <begin position="143"/>
        <end position="163"/>
    </location>
</feature>
<reference evidence="3 4" key="1">
    <citation type="journal article" date="2016" name="Genome Biol. Evol.">
        <title>Divergent and convergent evolution of fungal pathogenicity.</title>
        <authorList>
            <person name="Shang Y."/>
            <person name="Xiao G."/>
            <person name="Zheng P."/>
            <person name="Cen K."/>
            <person name="Zhan S."/>
            <person name="Wang C."/>
        </authorList>
    </citation>
    <scope>NUCLEOTIDE SEQUENCE [LARGE SCALE GENOMIC DNA]</scope>
    <source>
        <strain evidence="3 4">ARSEF 7405</strain>
    </source>
</reference>
<dbReference type="VEuPathDB" id="FungiDB:AAP_03927"/>
<keyword evidence="2" id="KW-0812">Transmembrane</keyword>
<dbReference type="Proteomes" id="UP000242877">
    <property type="component" value="Unassembled WGS sequence"/>
</dbReference>
<name>A0A167XRY5_9EURO</name>
<gene>
    <name evidence="3" type="ORF">AAP_03927</name>
</gene>
<dbReference type="AlphaFoldDB" id="A0A167XRY5"/>
<sequence>MAGEEQHNYVPIVHVEPSSSSSRSKGSTEDESVHAAPVPWSATSKKSAAFLIPLCVDVFLILGAIAFLTLGYVAITRKNAPIDDTLGKHIEEIMKWGPTIYPILFSALMSRSLKNVGRFVAERGIQLSHLCLLMNSTMIYDPMINLVHSPASLFTLMLFALWVCSPVGGQSSLRLVHRSNITTTSITPLVYPDTGLVGQMTLPFQYSGRGGLGVTMRDAFSSALTQTVSVKKAPVDIWGNVKIPRLDILKNYTSPDKDGWYDVSQLPKAVESWSSLFGLPIVGGLDQFNQQKLHFNVQSSYIEMACTDTMQGHNTDDYVFSVQPLVCDPTLTVLNYTLDPFVERSGNSSDAIKLCQRNAKTYVFQANIYRRFANIWHCLASQRFVETAIECKYGVFTANKTRPLRNIPGGENSTLLDNLTGGPLPLLEDSSTLAQGQNSICQSAAASFLQDPNTNPVRITTGASILFQGTKDYNFSSADLDLRVPVLMNTLAQSWFTPTAPFGELPKVNRDFYGPVRTPSDPVPGFVGDNVTEYWPNELSPFIGAFTNATLETDHEVFNPTYSWCVLLIVSSTALISLGLVGIYCQCRSLAPNMFDPVMGWTYMNPYIPPPPLDKNGEYPLSIEKRMGALRKLKIRLGSVNGSNRLIQPQEESIPPSEPKQRPMQELDLSSAAIALGAFDRVERLRRRGNGFPSSKDGLMETAL</sequence>
<proteinExistence type="predicted"/>
<organism evidence="3 4">
    <name type="scientific">Ascosphaera apis ARSEF 7405</name>
    <dbReference type="NCBI Taxonomy" id="392613"/>
    <lineage>
        <taxon>Eukaryota</taxon>
        <taxon>Fungi</taxon>
        <taxon>Dikarya</taxon>
        <taxon>Ascomycota</taxon>
        <taxon>Pezizomycotina</taxon>
        <taxon>Eurotiomycetes</taxon>
        <taxon>Eurotiomycetidae</taxon>
        <taxon>Onygenales</taxon>
        <taxon>Ascosphaeraceae</taxon>
        <taxon>Ascosphaera</taxon>
    </lineage>
</organism>
<dbReference type="OrthoDB" id="3692311at2759"/>
<comment type="caution">
    <text evidence="3">The sequence shown here is derived from an EMBL/GenBank/DDBJ whole genome shotgun (WGS) entry which is preliminary data.</text>
</comment>
<evidence type="ECO:0000256" key="2">
    <source>
        <dbReference type="SAM" id="Phobius"/>
    </source>
</evidence>
<keyword evidence="4" id="KW-1185">Reference proteome</keyword>
<feature type="compositionally biased region" description="Low complexity" evidence="1">
    <location>
        <begin position="16"/>
        <end position="25"/>
    </location>
</feature>
<dbReference type="EMBL" id="AZGZ01000017">
    <property type="protein sequence ID" value="KZZ90397.1"/>
    <property type="molecule type" value="Genomic_DNA"/>
</dbReference>
<keyword evidence="2" id="KW-0472">Membrane</keyword>
<accession>A0A167XRY5</accession>
<keyword evidence="2" id="KW-1133">Transmembrane helix</keyword>
<feature type="transmembrane region" description="Helical" evidence="2">
    <location>
        <begin position="50"/>
        <end position="75"/>
    </location>
</feature>
<feature type="region of interest" description="Disordered" evidence="1">
    <location>
        <begin position="1"/>
        <end position="36"/>
    </location>
</feature>
<evidence type="ECO:0000313" key="3">
    <source>
        <dbReference type="EMBL" id="KZZ90397.1"/>
    </source>
</evidence>
<evidence type="ECO:0000313" key="4">
    <source>
        <dbReference type="Proteomes" id="UP000242877"/>
    </source>
</evidence>
<protein>
    <submittedName>
        <fullName evidence="3">Uncharacterized protein</fullName>
    </submittedName>
</protein>
<evidence type="ECO:0000256" key="1">
    <source>
        <dbReference type="SAM" id="MobiDB-lite"/>
    </source>
</evidence>